<proteinExistence type="inferred from homology"/>
<dbReference type="InterPro" id="IPR011324">
    <property type="entry name" value="Cytotoxic_necrot_fac-like_cat"/>
</dbReference>
<feature type="compositionally biased region" description="Basic and acidic residues" evidence="3">
    <location>
        <begin position="10"/>
        <end position="20"/>
    </location>
</feature>
<dbReference type="PANTHER" id="PTHR35147">
    <property type="entry name" value="CHEMORECEPTOR GLUTAMINE DEAMIDASE CHED-RELATED"/>
    <property type="match status" value="1"/>
</dbReference>
<feature type="region of interest" description="Disordered" evidence="3">
    <location>
        <begin position="1"/>
        <end position="20"/>
    </location>
</feature>
<dbReference type="CDD" id="cd16352">
    <property type="entry name" value="CheD"/>
    <property type="match status" value="1"/>
</dbReference>
<dbReference type="EMBL" id="UOEH01000428">
    <property type="protein sequence ID" value="VAW04220.1"/>
    <property type="molecule type" value="Genomic_DNA"/>
</dbReference>
<reference evidence="4" key="1">
    <citation type="submission" date="2018-06" db="EMBL/GenBank/DDBJ databases">
        <authorList>
            <person name="Zhirakovskaya E."/>
        </authorList>
    </citation>
    <scope>NUCLEOTIDE SEQUENCE</scope>
</reference>
<protein>
    <submittedName>
        <fullName evidence="4">Chemotaxis protein CheD</fullName>
    </submittedName>
</protein>
<evidence type="ECO:0000313" key="4">
    <source>
        <dbReference type="EMBL" id="VAW04220.1"/>
    </source>
</evidence>
<evidence type="ECO:0000256" key="3">
    <source>
        <dbReference type="SAM" id="MobiDB-lite"/>
    </source>
</evidence>
<dbReference type="AlphaFoldDB" id="A0A3B0SIL2"/>
<dbReference type="GO" id="GO:0050568">
    <property type="term" value="F:protein-glutamine glutaminase activity"/>
    <property type="evidence" value="ECO:0007669"/>
    <property type="project" value="InterPro"/>
</dbReference>
<dbReference type="InterPro" id="IPR038592">
    <property type="entry name" value="CheD-like_sf"/>
</dbReference>
<keyword evidence="2" id="KW-0378">Hydrolase</keyword>
<dbReference type="InterPro" id="IPR005659">
    <property type="entry name" value="Chemorcpt_Glu_NH3ase_CheD"/>
</dbReference>
<gene>
    <name evidence="4" type="ORF">MNBD_ALPHA05-2081</name>
</gene>
<organism evidence="4">
    <name type="scientific">hydrothermal vent metagenome</name>
    <dbReference type="NCBI Taxonomy" id="652676"/>
    <lineage>
        <taxon>unclassified sequences</taxon>
        <taxon>metagenomes</taxon>
        <taxon>ecological metagenomes</taxon>
    </lineage>
</organism>
<dbReference type="Gene3D" id="3.30.1330.200">
    <property type="match status" value="1"/>
</dbReference>
<dbReference type="PANTHER" id="PTHR35147:SF2">
    <property type="entry name" value="CHEMORECEPTOR GLUTAMINE DEAMIDASE CHED-RELATED"/>
    <property type="match status" value="1"/>
</dbReference>
<dbReference type="Pfam" id="PF03975">
    <property type="entry name" value="CheD"/>
    <property type="match status" value="1"/>
</dbReference>
<dbReference type="SUPFAM" id="SSF64438">
    <property type="entry name" value="CNF1/YfiH-like putative cysteine hydrolases"/>
    <property type="match status" value="1"/>
</dbReference>
<dbReference type="HAMAP" id="MF_01440">
    <property type="entry name" value="CheD"/>
    <property type="match status" value="1"/>
</dbReference>
<evidence type="ECO:0000256" key="2">
    <source>
        <dbReference type="ARBA" id="ARBA00022801"/>
    </source>
</evidence>
<dbReference type="GO" id="GO:0006935">
    <property type="term" value="P:chemotaxis"/>
    <property type="evidence" value="ECO:0007669"/>
    <property type="project" value="UniProtKB-KW"/>
</dbReference>
<accession>A0A3B0SIL2</accession>
<name>A0A3B0SIL2_9ZZZZ</name>
<evidence type="ECO:0000256" key="1">
    <source>
        <dbReference type="ARBA" id="ARBA00022500"/>
    </source>
</evidence>
<sequence length="192" mass="20846">MSRFTNLARSEGRPEPGEPRKFNVFQGQYKVSNLENAVLSTLLGSCVAVCMYDPEAGVGGMNHFLVPGGQNRANERSLSHGAYSMELLINGLLKRCAERKRLVAKLFGGASVMSGLSDVGQKNAEFARSFLATEDILCISESLGGKSARRINFWPCTGRVQQLFIPIADAPQVEEKVEPEAPPPAGNDVELF</sequence>
<keyword evidence="1" id="KW-0145">Chemotaxis</keyword>